<evidence type="ECO:0000313" key="1">
    <source>
        <dbReference type="EMBL" id="KEO60016.1"/>
    </source>
</evidence>
<comment type="caution">
    <text evidence="1">The sequence shown here is derived from an EMBL/GenBank/DDBJ whole genome shotgun (WGS) entry which is preliminary data.</text>
</comment>
<dbReference type="AlphaFoldDB" id="A0A074JQX0"/>
<gene>
    <name evidence="1" type="ORF">DT23_14930</name>
</gene>
<accession>A0A074JQX0</accession>
<sequence>MIAAIFEWGRTTLPCGLLFRAANYRGHFLRGQIRRCELSYLFDFLGELRFSGIMCQRGRVEMQPRVPHALRESPAVRNADSFEVIADLTKTYRRGKAERHLAWIYVRAPLRAFFCAHQLQLSAGGQACGFEDLVGERVEVVSCATSTGGAHAPSGFFIDAARDSKHARRFLARAIDTELHEYVPERAHGRLPAHESLGWQFIDEPNQGRPAPALQ</sequence>
<dbReference type="EMBL" id="AUNB01000025">
    <property type="protein sequence ID" value="KEO60016.1"/>
    <property type="molecule type" value="Genomic_DNA"/>
</dbReference>
<organism evidence="1 2">
    <name type="scientific">Thioclava indica</name>
    <dbReference type="NCBI Taxonomy" id="1353528"/>
    <lineage>
        <taxon>Bacteria</taxon>
        <taxon>Pseudomonadati</taxon>
        <taxon>Pseudomonadota</taxon>
        <taxon>Alphaproteobacteria</taxon>
        <taxon>Rhodobacterales</taxon>
        <taxon>Paracoccaceae</taxon>
        <taxon>Thioclava</taxon>
    </lineage>
</organism>
<protein>
    <submittedName>
        <fullName evidence="1">Uncharacterized protein</fullName>
    </submittedName>
</protein>
<name>A0A074JQX0_9RHOB</name>
<proteinExistence type="predicted"/>
<reference evidence="1 2" key="1">
    <citation type="journal article" date="2015" name="Antonie Van Leeuwenhoek">
        <title>Thioclava indica sp. nov., isolated from surface seawater of the Indian Ocean.</title>
        <authorList>
            <person name="Liu Y."/>
            <person name="Lai Q."/>
            <person name="Du J."/>
            <person name="Xu H."/>
            <person name="Jiang L."/>
            <person name="Shao Z."/>
        </authorList>
    </citation>
    <scope>NUCLEOTIDE SEQUENCE [LARGE SCALE GENOMIC DNA]</scope>
    <source>
        <strain evidence="1 2">DT23-4</strain>
    </source>
</reference>
<keyword evidence="2" id="KW-1185">Reference proteome</keyword>
<evidence type="ECO:0000313" key="2">
    <source>
        <dbReference type="Proteomes" id="UP000027471"/>
    </source>
</evidence>
<dbReference type="Proteomes" id="UP000027471">
    <property type="component" value="Unassembled WGS sequence"/>
</dbReference>